<accession>A0A976IIW8</accession>
<evidence type="ECO:0000313" key="3">
    <source>
        <dbReference type="Proteomes" id="UP000294530"/>
    </source>
</evidence>
<evidence type="ECO:0000313" key="2">
    <source>
        <dbReference type="EMBL" id="TDH72614.1"/>
    </source>
</evidence>
<proteinExistence type="predicted"/>
<dbReference type="AlphaFoldDB" id="A0A976IIW8"/>
<dbReference type="KEGG" id="blac:94348056"/>
<reference evidence="2 3" key="1">
    <citation type="journal article" date="2021" name="Genome Biol.">
        <title>AFLAP: assembly-free linkage analysis pipeline using k-mers from genome sequencing data.</title>
        <authorList>
            <person name="Fletcher K."/>
            <person name="Zhang L."/>
            <person name="Gil J."/>
            <person name="Han R."/>
            <person name="Cavanaugh K."/>
            <person name="Michelmore R."/>
        </authorList>
    </citation>
    <scope>NUCLEOTIDE SEQUENCE [LARGE SCALE GENOMIC DNA]</scope>
    <source>
        <strain evidence="2 3">SF5</strain>
    </source>
</reference>
<keyword evidence="3" id="KW-1185">Reference proteome</keyword>
<feature type="compositionally biased region" description="Basic and acidic residues" evidence="1">
    <location>
        <begin position="23"/>
        <end position="38"/>
    </location>
</feature>
<evidence type="ECO:0000256" key="1">
    <source>
        <dbReference type="SAM" id="MobiDB-lite"/>
    </source>
</evidence>
<organism evidence="2 3">
    <name type="scientific">Bremia lactucae</name>
    <name type="common">Lettuce downy mildew</name>
    <dbReference type="NCBI Taxonomy" id="4779"/>
    <lineage>
        <taxon>Eukaryota</taxon>
        <taxon>Sar</taxon>
        <taxon>Stramenopiles</taxon>
        <taxon>Oomycota</taxon>
        <taxon>Peronosporomycetes</taxon>
        <taxon>Peronosporales</taxon>
        <taxon>Peronosporaceae</taxon>
        <taxon>Bremia</taxon>
    </lineage>
</organism>
<dbReference type="GeneID" id="94348056"/>
<feature type="compositionally biased region" description="Polar residues" evidence="1">
    <location>
        <begin position="43"/>
        <end position="58"/>
    </location>
</feature>
<dbReference type="EMBL" id="SHOA02000012">
    <property type="protein sequence ID" value="TDH72614.1"/>
    <property type="molecule type" value="Genomic_DNA"/>
</dbReference>
<comment type="caution">
    <text evidence="2">The sequence shown here is derived from an EMBL/GenBank/DDBJ whole genome shotgun (WGS) entry which is preliminary data.</text>
</comment>
<protein>
    <submittedName>
        <fullName evidence="2">Uncharacterized protein</fullName>
    </submittedName>
</protein>
<sequence length="200" mass="22095">MSTHYEWASGAAAGELPPPDCEPPDREVGEQRSQRMKIEALQAKSQPCIDNTESQSAASPEFADVLQPSWAGGTSLSMGISSNSAPIPSHAASLGQPVKMVRLQDKDTVLVELEKRLSPTWTITPAKLFPNAHDKVKADDELVPPETKSFFETARSCSNYMREYVSLVMLLTQHELLCHEGKSKFVQHLRSLKPISKHNQ</sequence>
<name>A0A976IIW8_BRELC</name>
<dbReference type="Proteomes" id="UP000294530">
    <property type="component" value="Unassembled WGS sequence"/>
</dbReference>
<dbReference type="RefSeq" id="XP_067822113.1">
    <property type="nucleotide sequence ID" value="XM_067962385.1"/>
</dbReference>
<gene>
    <name evidence="2" type="ORF">CCR75_004299</name>
</gene>
<feature type="region of interest" description="Disordered" evidence="1">
    <location>
        <begin position="1"/>
        <end position="60"/>
    </location>
</feature>